<accession>A0A5S6RBI3</accession>
<dbReference type="Pfam" id="PF03732">
    <property type="entry name" value="Retrotrans_gag"/>
    <property type="match status" value="1"/>
</dbReference>
<dbReference type="Proteomes" id="UP000000763">
    <property type="component" value="Chromosome 10"/>
</dbReference>
<dbReference type="EMBL" id="AC092748">
    <property type="protein sequence ID" value="AAM01070.1"/>
    <property type="molecule type" value="Genomic_DNA"/>
</dbReference>
<dbReference type="PANTHER" id="PTHR46148:SF57">
    <property type="entry name" value="OS12G0499874 PROTEIN"/>
    <property type="match status" value="1"/>
</dbReference>
<evidence type="ECO:0008006" key="7">
    <source>
        <dbReference type="Google" id="ProtNLM"/>
    </source>
</evidence>
<organism evidence="4 6">
    <name type="scientific">Oryza sativa subsp. japonica</name>
    <name type="common">Rice</name>
    <dbReference type="NCBI Taxonomy" id="39947"/>
    <lineage>
        <taxon>Eukaryota</taxon>
        <taxon>Viridiplantae</taxon>
        <taxon>Streptophyta</taxon>
        <taxon>Embryophyta</taxon>
        <taxon>Tracheophyta</taxon>
        <taxon>Spermatophyta</taxon>
        <taxon>Magnoliopsida</taxon>
        <taxon>Liliopsida</taxon>
        <taxon>Poales</taxon>
        <taxon>Poaceae</taxon>
        <taxon>BOP clade</taxon>
        <taxon>Oryzoideae</taxon>
        <taxon>Oryzeae</taxon>
        <taxon>Oryzinae</taxon>
        <taxon>Oryza</taxon>
        <taxon>Oryza sativa</taxon>
    </lineage>
</organism>
<reference evidence="6" key="4">
    <citation type="journal article" date="2008" name="Nucleic Acids Res.">
        <title>The rice annotation project database (RAP-DB): 2008 update.</title>
        <authorList>
            <consortium name="The rice annotation project (RAP)"/>
        </authorList>
    </citation>
    <scope>GENOME REANNOTATION</scope>
    <source>
        <strain evidence="6">cv. Nipponbare</strain>
    </source>
</reference>
<proteinExistence type="predicted"/>
<dbReference type="InterPro" id="IPR005162">
    <property type="entry name" value="Retrotrans_gag_dom"/>
</dbReference>
<reference evidence="6" key="3">
    <citation type="journal article" date="2005" name="Nature">
        <title>The map-based sequence of the rice genome.</title>
        <authorList>
            <consortium name="International rice genome sequencing project (IRGSP)"/>
            <person name="Matsumoto T."/>
            <person name="Wu J."/>
            <person name="Kanamori H."/>
            <person name="Katayose Y."/>
            <person name="Fujisawa M."/>
            <person name="Namiki N."/>
            <person name="Mizuno H."/>
            <person name="Yamamoto K."/>
            <person name="Antonio B.A."/>
            <person name="Baba T."/>
            <person name="Sakata K."/>
            <person name="Nagamura Y."/>
            <person name="Aoki H."/>
            <person name="Arikawa K."/>
            <person name="Arita K."/>
            <person name="Bito T."/>
            <person name="Chiden Y."/>
            <person name="Fujitsuka N."/>
            <person name="Fukunaka R."/>
            <person name="Hamada M."/>
            <person name="Harada C."/>
            <person name="Hayashi A."/>
            <person name="Hijishita S."/>
            <person name="Honda M."/>
            <person name="Hosokawa S."/>
            <person name="Ichikawa Y."/>
            <person name="Idonuma A."/>
            <person name="Iijima M."/>
            <person name="Ikeda M."/>
            <person name="Ikeno M."/>
            <person name="Ito K."/>
            <person name="Ito S."/>
            <person name="Ito T."/>
            <person name="Ito Y."/>
            <person name="Ito Y."/>
            <person name="Iwabuchi A."/>
            <person name="Kamiya K."/>
            <person name="Karasawa W."/>
            <person name="Kurita K."/>
            <person name="Katagiri S."/>
            <person name="Kikuta A."/>
            <person name="Kobayashi H."/>
            <person name="Kobayashi N."/>
            <person name="Machita K."/>
            <person name="Maehara T."/>
            <person name="Masukawa M."/>
            <person name="Mizubayashi T."/>
            <person name="Mukai Y."/>
            <person name="Nagasaki H."/>
            <person name="Nagata Y."/>
            <person name="Naito S."/>
            <person name="Nakashima M."/>
            <person name="Nakama Y."/>
            <person name="Nakamichi Y."/>
            <person name="Nakamura M."/>
            <person name="Meguro A."/>
            <person name="Negishi M."/>
            <person name="Ohta I."/>
            <person name="Ohta T."/>
            <person name="Okamoto M."/>
            <person name="Ono N."/>
            <person name="Saji S."/>
            <person name="Sakaguchi M."/>
            <person name="Sakai K."/>
            <person name="Shibata M."/>
            <person name="Shimokawa T."/>
            <person name="Song J."/>
            <person name="Takazaki Y."/>
            <person name="Terasawa K."/>
            <person name="Tsugane M."/>
            <person name="Tsuji K."/>
            <person name="Ueda S."/>
            <person name="Waki K."/>
            <person name="Yamagata H."/>
            <person name="Yamamoto M."/>
            <person name="Yamamoto S."/>
            <person name="Yamane H."/>
            <person name="Yoshiki S."/>
            <person name="Yoshihara R."/>
            <person name="Yukawa K."/>
            <person name="Zhong H."/>
            <person name="Yano M."/>
            <person name="Yuan Q."/>
            <person name="Ouyang S."/>
            <person name="Liu J."/>
            <person name="Jones K.M."/>
            <person name="Gansberger K."/>
            <person name="Moffat K."/>
            <person name="Hill J."/>
            <person name="Bera J."/>
            <person name="Fadrosh D."/>
            <person name="Jin S."/>
            <person name="Johri S."/>
            <person name="Kim M."/>
            <person name="Overton L."/>
            <person name="Reardon M."/>
            <person name="Tsitrin T."/>
            <person name="Vuong H."/>
            <person name="Weaver B."/>
            <person name="Ciecko A."/>
            <person name="Tallon L."/>
            <person name="Jackson J."/>
            <person name="Pai G."/>
            <person name="Aken S.V."/>
            <person name="Utterback T."/>
            <person name="Reidmuller S."/>
            <person name="Feldblyum T."/>
            <person name="Hsiao J."/>
            <person name="Zismann V."/>
            <person name="Iobst S."/>
            <person name="de Vazeille A.R."/>
            <person name="Buell C.R."/>
            <person name="Ying K."/>
            <person name="Li Y."/>
            <person name="Lu T."/>
            <person name="Huang Y."/>
            <person name="Zhao Q."/>
            <person name="Feng Q."/>
            <person name="Zhang L."/>
            <person name="Zhu J."/>
            <person name="Weng Q."/>
            <person name="Mu J."/>
            <person name="Lu Y."/>
            <person name="Fan D."/>
            <person name="Liu Y."/>
            <person name="Guan J."/>
            <person name="Zhang Y."/>
            <person name="Yu S."/>
            <person name="Liu X."/>
            <person name="Zhang Y."/>
            <person name="Hong G."/>
            <person name="Han B."/>
            <person name="Choisne N."/>
            <person name="Demange N."/>
            <person name="Orjeda G."/>
            <person name="Samain S."/>
            <person name="Cattolico L."/>
            <person name="Pelletier E."/>
            <person name="Couloux A."/>
            <person name="Segurens B."/>
            <person name="Wincker P."/>
            <person name="D'Hont A."/>
            <person name="Scarpelli C."/>
            <person name="Weissenbach J."/>
            <person name="Salanoubat M."/>
            <person name="Quetier F."/>
            <person name="Yu Y."/>
            <person name="Kim H.R."/>
            <person name="Rambo T."/>
            <person name="Currie J."/>
            <person name="Collura K."/>
            <person name="Luo M."/>
            <person name="Yang T."/>
            <person name="Ammiraju J.S.S."/>
            <person name="Engler F."/>
            <person name="Soderlund C."/>
            <person name="Wing R.A."/>
            <person name="Palmer L.E."/>
            <person name="de la Bastide M."/>
            <person name="Spiegel L."/>
            <person name="Nascimento L."/>
            <person name="Zutavern T."/>
            <person name="O'Shaughnessy A."/>
            <person name="Dike S."/>
            <person name="Dedhia N."/>
            <person name="Preston R."/>
            <person name="Balija V."/>
            <person name="McCombie W.R."/>
            <person name="Chow T."/>
            <person name="Chen H."/>
            <person name="Chung M."/>
            <person name="Chen C."/>
            <person name="Shaw J."/>
            <person name="Wu H."/>
            <person name="Hsiao K."/>
            <person name="Chao Y."/>
            <person name="Chu M."/>
            <person name="Cheng C."/>
            <person name="Hour A."/>
            <person name="Lee P."/>
            <person name="Lin S."/>
            <person name="Lin Y."/>
            <person name="Liou J."/>
            <person name="Liu S."/>
            <person name="Hsing Y."/>
            <person name="Raghuvanshi S."/>
            <person name="Mohanty A."/>
            <person name="Bharti A.K."/>
            <person name="Gaur A."/>
            <person name="Gupta V."/>
            <person name="Kumar D."/>
            <person name="Ravi V."/>
            <person name="Vij S."/>
            <person name="Kapur A."/>
            <person name="Khurana P."/>
            <person name="Khurana P."/>
            <person name="Khurana J.P."/>
            <person name="Tyagi A.K."/>
            <person name="Gaikwad K."/>
            <person name="Singh A."/>
            <person name="Dalal V."/>
            <person name="Srivastava S."/>
            <person name="Dixit A."/>
            <person name="Pal A.K."/>
            <person name="Ghazi I.A."/>
            <person name="Yadav M."/>
            <person name="Pandit A."/>
            <person name="Bhargava A."/>
            <person name="Sureshbabu K."/>
            <person name="Batra K."/>
            <person name="Sharma T.R."/>
            <person name="Mohapatra T."/>
            <person name="Singh N.K."/>
            <person name="Messing J."/>
            <person name="Nelson A.B."/>
            <person name="Fuks G."/>
            <person name="Kavchok S."/>
            <person name="Keizer G."/>
            <person name="Linton E."/>
            <person name="Llaca V."/>
            <person name="Song R."/>
            <person name="Tanyolac B."/>
            <person name="Young S."/>
            <person name="Ho-Il K."/>
            <person name="Hahn J.H."/>
            <person name="Sangsakoo G."/>
            <person name="Vanavichit A."/>
            <person name="de Mattos Luiz.A.T."/>
            <person name="Zimmer P.D."/>
            <person name="Malone G."/>
            <person name="Dellagostin O."/>
            <person name="de Oliveira A.C."/>
            <person name="Bevan M."/>
            <person name="Bancroft I."/>
            <person name="Minx P."/>
            <person name="Cordum H."/>
            <person name="Wilson R."/>
            <person name="Cheng Z."/>
            <person name="Jin W."/>
            <person name="Jiang J."/>
            <person name="Leong S.A."/>
            <person name="Iwama H."/>
            <person name="Gojobori T."/>
            <person name="Itoh T."/>
            <person name="Niimura Y."/>
            <person name="Fujii Y."/>
            <person name="Habara T."/>
            <person name="Sakai H."/>
            <person name="Sato Y."/>
            <person name="Wilson G."/>
            <person name="Kumar K."/>
            <person name="McCouch S."/>
            <person name="Juretic N."/>
            <person name="Hoen D."/>
            <person name="Wright S."/>
            <person name="Bruskiewich R."/>
            <person name="Bureau T."/>
            <person name="Miyao A."/>
            <person name="Hirochika H."/>
            <person name="Nishikawa T."/>
            <person name="Kadowaki K."/>
            <person name="Sugiura M."/>
            <person name="Burr B."/>
            <person name="Sasaki T."/>
        </authorList>
    </citation>
    <scope>NUCLEOTIDE SEQUENCE [LARGE SCALE GENOMIC DNA]</scope>
    <source>
        <strain evidence="6">cv. Nipponbare</strain>
    </source>
</reference>
<feature type="domain" description="Retrotransposon gag" evidence="2">
    <location>
        <begin position="180"/>
        <end position="250"/>
    </location>
</feature>
<evidence type="ECO:0000313" key="4">
    <source>
        <dbReference type="EMBL" id="AAM01070.1"/>
    </source>
</evidence>
<dbReference type="InterPro" id="IPR056924">
    <property type="entry name" value="SH3_Tf2-1"/>
</dbReference>
<evidence type="ECO:0000313" key="5">
    <source>
        <dbReference type="EMBL" id="AAM74445.1"/>
    </source>
</evidence>
<dbReference type="EMBL" id="AC124213">
    <property type="protein sequence ID" value="AAM74445.1"/>
    <property type="molecule type" value="Genomic_DNA"/>
</dbReference>
<feature type="domain" description="Tf2-1-like SH3-like" evidence="3">
    <location>
        <begin position="311"/>
        <end position="356"/>
    </location>
</feature>
<reference evidence="5" key="2">
    <citation type="submission" date="2002-07" db="EMBL/GenBank/DDBJ databases">
        <title>Genomic sequence for Oryza sativa, Nipponbare strain, clone OSJNAa0019N10, from chromosome 10, complete sequence.</title>
        <authorList>
            <person name="McCombie W.R."/>
            <person name="de la Bastide M."/>
            <person name="Spiegel L."/>
            <person name="Preston R."/>
            <person name="Ferraro K."/>
            <person name="Kuit K."/>
            <person name="Nascimento L."/>
            <person name="Zutavern T."/>
            <person name="Balija V."/>
            <person name="Bell M."/>
            <person name="Baker J."/>
            <person name="Miller B."/>
            <person name="Katzenberger F."/>
            <person name="Muller S."/>
            <person name="King L."/>
            <person name="Sullivan P."/>
            <person name="Yang C."/>
            <person name="Dike S."/>
            <person name="O'Shaughnessy A."/>
            <person name="Palmer L."/>
            <person name="Dedhia N."/>
        </authorList>
    </citation>
    <scope>NUCLEOTIDE SEQUENCE</scope>
</reference>
<reference evidence="4" key="1">
    <citation type="submission" date="2002-04" db="EMBL/GenBank/DDBJ databases">
        <title>Genomic sequence for Oryza sativa, Nipponbare strain, clone OSJNBa0019N10, from chromosome 10, complete sequence.</title>
        <authorList>
            <person name="McCombie W.R."/>
            <person name="de la Bastide M."/>
            <person name="Spiegel L."/>
            <person name="Preston R."/>
            <person name="Kirchoff K."/>
            <person name="Kuit K."/>
            <person name="Nascimento L."/>
            <person name="Zutavern T."/>
            <person name="Balija V."/>
            <person name="Bell M."/>
            <person name="Baker J."/>
            <person name="Santos L."/>
            <person name="Miller B."/>
            <person name="Katzenberger F."/>
            <person name="Muller S."/>
            <person name="King L."/>
            <person name="Yang C."/>
            <person name="O'Shaughnessy A."/>
            <person name="Palmer L."/>
            <person name="Dedhia N."/>
        </authorList>
    </citation>
    <scope>NUCLEOTIDE SEQUENCE</scope>
    <source>
        <strain evidence="4">Nipponbare</strain>
    </source>
</reference>
<evidence type="ECO:0000313" key="6">
    <source>
        <dbReference type="Proteomes" id="UP000000763"/>
    </source>
</evidence>
<sequence>MKKGPNLTERMVAVKAELVDLNQRVGELASNLNDLLGSLTKLETWIPSVDTGIQALNKAVEGIAARVTVLENSPAAASGMTTPTPIGHGETENHQGDESKALAAQDRFLVKGKSRFPNSPITFDIGESSVQNQSSNRFHGPRLPKSDFPKFDGDNPKLWKKNSEKYFEMYQVSYENWAKFSTLHFVGNAALWLQTNEALHSVETWPELCIAVHSKFGKDKYQEHLEELEGLRLIVGVEEYYTKFEELMHRDRGTCLGVEEGYSKAGVQTELQVSGKGILGHAPDDAGKTEEKPKWEDRFESLKASRRAKGECFKCGEKYFGPYKILERIGEVAYKLDLPPQNQVHPVVHVSLLKKAIRPDVQVQADLPANCMAEDAAVIPEEILHRQLIKRGKSAVPNGLVRWTGLPAALAKWENLRQLQFRFPSSPAWGQASS</sequence>
<feature type="region of interest" description="Disordered" evidence="1">
    <location>
        <begin position="75"/>
        <end position="94"/>
    </location>
</feature>
<dbReference type="PANTHER" id="PTHR46148">
    <property type="entry name" value="CHROMO DOMAIN-CONTAINING PROTEIN"/>
    <property type="match status" value="1"/>
</dbReference>
<dbReference type="AlphaFoldDB" id="A0A5S6RBI3"/>
<name>A0A5S6RBI3_ORYSJ</name>
<dbReference type="Pfam" id="PF24626">
    <property type="entry name" value="SH3_Tf2-1"/>
    <property type="match status" value="1"/>
</dbReference>
<evidence type="ECO:0000259" key="3">
    <source>
        <dbReference type="Pfam" id="PF24626"/>
    </source>
</evidence>
<dbReference type="Gene3D" id="1.20.5.340">
    <property type="match status" value="1"/>
</dbReference>
<evidence type="ECO:0000259" key="2">
    <source>
        <dbReference type="Pfam" id="PF03732"/>
    </source>
</evidence>
<gene>
    <name evidence="5" type="primary">OSJNAa0019N10.3</name>
    <name evidence="4" type="ORF">OSJNBa0019N10.8</name>
</gene>
<protein>
    <recommendedName>
        <fullName evidence="7">Retrotransposon gag domain-containing protein</fullName>
    </recommendedName>
</protein>
<evidence type="ECO:0000256" key="1">
    <source>
        <dbReference type="SAM" id="MobiDB-lite"/>
    </source>
</evidence>